<reference evidence="2" key="1">
    <citation type="journal article" date="2024" name="Front. Bioeng. Biotechnol.">
        <title>Genome-scale model development and genomic sequencing of the oleaginous clade Lipomyces.</title>
        <authorList>
            <person name="Czajka J.J."/>
            <person name="Han Y."/>
            <person name="Kim J."/>
            <person name="Mondo S.J."/>
            <person name="Hofstad B.A."/>
            <person name="Robles A."/>
            <person name="Haridas S."/>
            <person name="Riley R."/>
            <person name="LaButti K."/>
            <person name="Pangilinan J."/>
            <person name="Andreopoulos W."/>
            <person name="Lipzen A."/>
            <person name="Yan J."/>
            <person name="Wang M."/>
            <person name="Ng V."/>
            <person name="Grigoriev I.V."/>
            <person name="Spatafora J.W."/>
            <person name="Magnuson J.K."/>
            <person name="Baker S.E."/>
            <person name="Pomraning K.R."/>
        </authorList>
    </citation>
    <scope>NUCLEOTIDE SEQUENCE [LARGE SCALE GENOMIC DNA]</scope>
    <source>
        <strain evidence="2">CBS 10300</strain>
    </source>
</reference>
<evidence type="ECO:0000313" key="1">
    <source>
        <dbReference type="EMBL" id="KAK9318917.1"/>
    </source>
</evidence>
<evidence type="ECO:0000313" key="2">
    <source>
        <dbReference type="Proteomes" id="UP001489719"/>
    </source>
</evidence>
<keyword evidence="2" id="KW-1185">Reference proteome</keyword>
<comment type="caution">
    <text evidence="1">The sequence shown here is derived from an EMBL/GenBank/DDBJ whole genome shotgun (WGS) entry which is preliminary data.</text>
</comment>
<gene>
    <name evidence="1" type="ORF">V1517DRAFT_334226</name>
</gene>
<accession>A0ACC3TCQ0</accession>
<dbReference type="Proteomes" id="UP001489719">
    <property type="component" value="Unassembled WGS sequence"/>
</dbReference>
<name>A0ACC3TCQ0_9ASCO</name>
<sequence>MSSTISSWPKNRQRSASFTSKAQSETPRRSHRNTLTCTNCRIRKTKCDGTQPGCKTCEVYQDECRYEKPPPMSQIIAMSKRLQEYEQIIEALKEKVLLSANAEEKLDARKELANHRQGSDSSSDHGLDADPGSPGTTHNPEPEDFVKVPASLLSDLSLDENGKLCYYGPTSAVHDPPILEGQSAANNRLSSLMSDPDVRMILTSNAVESRAWEDFALGNAALNSDIPKDVISKLLQLHWSWIAPLFMWVYRPAFMRDMITGGQYYSQFLLLVLCAHSSRFHGGSVGEVLISRARLLLGNEIQKPSSIPTVQALLQLSARDLAFGSISQAWLYSGMAFRMVSDLGLHHSSGKIVYLGHLSAEDLEIRRRLFWSCYFWDKAISLYLGRMPALTELPCDSDPVLFDDSTAQELWAPYYGDSGSTVTVSTETYPAVKSHMVSCFANSCKLAVIINQIITQLYSRRALSVTNCALRRVRDQLDDWRANSPQYLRYDPDNLPEICGPPHILAQNLLYYTTAILLHRPFYSSPVHLDACHHASESIEKLLLLFEKTFGFTRITYLMAYCIYTGASAIIQDVQAGDLDATKKMSTFLRALKGGCTTCPVVQRSIDIIKNSLQNLAVNSQAQTDNAIAASHRMSYLPAFPHHNWQVDPMNDGNLGIMDSDTFLLLDCFPENHIDTGSSEWYMPS</sequence>
<proteinExistence type="predicted"/>
<protein>
    <submittedName>
        <fullName evidence="1">Fungal-specific transcription factor domain-containing protein</fullName>
    </submittedName>
</protein>
<organism evidence="1 2">
    <name type="scientific">Lipomyces orientalis</name>
    <dbReference type="NCBI Taxonomy" id="1233043"/>
    <lineage>
        <taxon>Eukaryota</taxon>
        <taxon>Fungi</taxon>
        <taxon>Dikarya</taxon>
        <taxon>Ascomycota</taxon>
        <taxon>Saccharomycotina</taxon>
        <taxon>Lipomycetes</taxon>
        <taxon>Lipomycetales</taxon>
        <taxon>Lipomycetaceae</taxon>
        <taxon>Lipomyces</taxon>
    </lineage>
</organism>
<dbReference type="EMBL" id="MU970266">
    <property type="protein sequence ID" value="KAK9318917.1"/>
    <property type="molecule type" value="Genomic_DNA"/>
</dbReference>